<accession>A0A5J4TRQ1</accession>
<proteinExistence type="predicted"/>
<feature type="region of interest" description="Disordered" evidence="1">
    <location>
        <begin position="170"/>
        <end position="190"/>
    </location>
</feature>
<evidence type="ECO:0000313" key="3">
    <source>
        <dbReference type="Proteomes" id="UP000324800"/>
    </source>
</evidence>
<dbReference type="EMBL" id="SNRW01026244">
    <property type="protein sequence ID" value="KAA6360937.1"/>
    <property type="molecule type" value="Genomic_DNA"/>
</dbReference>
<gene>
    <name evidence="2" type="ORF">EZS28_043536</name>
</gene>
<comment type="caution">
    <text evidence="2">The sequence shown here is derived from an EMBL/GenBank/DDBJ whole genome shotgun (WGS) entry which is preliminary data.</text>
</comment>
<evidence type="ECO:0000313" key="2">
    <source>
        <dbReference type="EMBL" id="KAA6360937.1"/>
    </source>
</evidence>
<evidence type="ECO:0000256" key="1">
    <source>
        <dbReference type="SAM" id="MobiDB-lite"/>
    </source>
</evidence>
<sequence length="190" mass="21554">MGEDRREGYCDERSGLRLEKLEGEGILGQESENCRSEEFGKANGYIRVGISQGNIRWHCGTSGREGGNALESVIHQTEVKWQVQENYILQRSQQCYEQDSFQDGGCQVYNGSAGSGGLHNYLGHGRSILLYKSRTRIEQVFRLQIQKQGLCVQRRSIWLHPKSTNILSNSENGYQLDNGETQHQNYNVHG</sequence>
<organism evidence="2 3">
    <name type="scientific">Streblomastix strix</name>
    <dbReference type="NCBI Taxonomy" id="222440"/>
    <lineage>
        <taxon>Eukaryota</taxon>
        <taxon>Metamonada</taxon>
        <taxon>Preaxostyla</taxon>
        <taxon>Oxymonadida</taxon>
        <taxon>Streblomastigidae</taxon>
        <taxon>Streblomastix</taxon>
    </lineage>
</organism>
<dbReference type="Proteomes" id="UP000324800">
    <property type="component" value="Unassembled WGS sequence"/>
</dbReference>
<dbReference type="AlphaFoldDB" id="A0A5J4TRQ1"/>
<reference evidence="2 3" key="1">
    <citation type="submission" date="2019-03" db="EMBL/GenBank/DDBJ databases">
        <title>Single cell metagenomics reveals metabolic interactions within the superorganism composed of flagellate Streblomastix strix and complex community of Bacteroidetes bacteria on its surface.</title>
        <authorList>
            <person name="Treitli S.C."/>
            <person name="Kolisko M."/>
            <person name="Husnik F."/>
            <person name="Keeling P."/>
            <person name="Hampl V."/>
        </authorList>
    </citation>
    <scope>NUCLEOTIDE SEQUENCE [LARGE SCALE GENOMIC DNA]</scope>
    <source>
        <strain evidence="2">ST1C</strain>
    </source>
</reference>
<name>A0A5J4TRQ1_9EUKA</name>
<protein>
    <submittedName>
        <fullName evidence="2">Uncharacterized protein</fullName>
    </submittedName>
</protein>